<dbReference type="AlphaFoldDB" id="A0A1I6SES4"/>
<protein>
    <submittedName>
        <fullName evidence="8">Cyclohexanone monooxygenase</fullName>
    </submittedName>
</protein>
<keyword evidence="7 8" id="KW-0503">Monooxygenase</keyword>
<evidence type="ECO:0000256" key="3">
    <source>
        <dbReference type="ARBA" id="ARBA00022630"/>
    </source>
</evidence>
<evidence type="ECO:0000313" key="9">
    <source>
        <dbReference type="Proteomes" id="UP000198852"/>
    </source>
</evidence>
<evidence type="ECO:0000256" key="4">
    <source>
        <dbReference type="ARBA" id="ARBA00022827"/>
    </source>
</evidence>
<name>A0A1I6SES4_9PSEU</name>
<reference evidence="9" key="1">
    <citation type="submission" date="2016-10" db="EMBL/GenBank/DDBJ databases">
        <authorList>
            <person name="Varghese N."/>
            <person name="Submissions S."/>
        </authorList>
    </citation>
    <scope>NUCLEOTIDE SEQUENCE [LARGE SCALE GENOMIC DNA]</scope>
    <source>
        <strain evidence="9">DSM 44771</strain>
    </source>
</reference>
<sequence length="528" mass="58975">MTDHDAIVIGAGFAGLYQLHRLRRAGFDVRGVEAGGDVGGTWYWNRYPGARCDIESIEYSYSFDPELEQQWDWTEIYAAQPEILAYAQHVADRHDLRGDIAFNTRVEALDWDDEANRWTVTTDDGTTSTARFVIAATGCLSVPSKPEFPGREDFRGEQYWTSSWPHEGADLSGKRVAVIGTGSSGLQTITAIAPVVASLVVFQRTPSYAIPAHNGPARERLREVREHYPEFRELSRLAKTGRQCGDEEAGWYVETDPETAEREFERRWLEGGLCYTQTFQDLLRDAEANEAASEYVRARIRAKVDDPVTAAKLSPTTYPVGTKRMCVDTGYFETFNRDTVSLVDINEEPIRRITERGIVAGDTEHEVDVIVFATGFDAMTGALNAIDIRSGGTTLREKWAAGPRTYLGLMSAGFPNLFTITGPQSPSVLSNMMTSIEYHVDWITDALQHLREHGLERMEPDQAAEDNWVTTTNDVADLTLMPRAASWYMGANIPGKKRIFMPFAGGVGTYKQYCDGIAISHYHGFELT</sequence>
<dbReference type="PANTHER" id="PTHR43098">
    <property type="entry name" value="L-ORNITHINE N(5)-MONOOXYGENASE-RELATED"/>
    <property type="match status" value="1"/>
</dbReference>
<dbReference type="GO" id="GO:0016709">
    <property type="term" value="F:oxidoreductase activity, acting on paired donors, with incorporation or reduction of molecular oxygen, NAD(P)H as one donor, and incorporation of one atom of oxygen"/>
    <property type="evidence" value="ECO:0007669"/>
    <property type="project" value="UniProtKB-ARBA"/>
</dbReference>
<evidence type="ECO:0000256" key="2">
    <source>
        <dbReference type="ARBA" id="ARBA00010139"/>
    </source>
</evidence>
<keyword evidence="9" id="KW-1185">Reference proteome</keyword>
<dbReference type="SUPFAM" id="SSF51905">
    <property type="entry name" value="FAD/NAD(P)-binding domain"/>
    <property type="match status" value="2"/>
</dbReference>
<dbReference type="Gene3D" id="3.50.50.60">
    <property type="entry name" value="FAD/NAD(P)-binding domain"/>
    <property type="match status" value="2"/>
</dbReference>
<proteinExistence type="inferred from homology"/>
<gene>
    <name evidence="8" type="ORF">SAMN05660874_03165</name>
</gene>
<accession>A0A1I6SES4</accession>
<dbReference type="Proteomes" id="UP000198852">
    <property type="component" value="Unassembled WGS sequence"/>
</dbReference>
<comment type="similarity">
    <text evidence="2">Belongs to the FAD-binding monooxygenase family.</text>
</comment>
<dbReference type="PANTHER" id="PTHR43098:SF3">
    <property type="entry name" value="L-ORNITHINE N(5)-MONOOXYGENASE-RELATED"/>
    <property type="match status" value="1"/>
</dbReference>
<comment type="cofactor">
    <cofactor evidence="1">
        <name>FAD</name>
        <dbReference type="ChEBI" id="CHEBI:57692"/>
    </cofactor>
</comment>
<dbReference type="RefSeq" id="WP_093418162.1">
    <property type="nucleotide sequence ID" value="NZ_FOZX01000004.1"/>
</dbReference>
<evidence type="ECO:0000256" key="6">
    <source>
        <dbReference type="ARBA" id="ARBA00023002"/>
    </source>
</evidence>
<evidence type="ECO:0000256" key="7">
    <source>
        <dbReference type="ARBA" id="ARBA00023033"/>
    </source>
</evidence>
<dbReference type="Pfam" id="PF13738">
    <property type="entry name" value="Pyr_redox_3"/>
    <property type="match status" value="1"/>
</dbReference>
<dbReference type="InterPro" id="IPR050775">
    <property type="entry name" value="FAD-binding_Monooxygenases"/>
</dbReference>
<evidence type="ECO:0000313" key="8">
    <source>
        <dbReference type="EMBL" id="SFS75449.1"/>
    </source>
</evidence>
<dbReference type="InterPro" id="IPR036188">
    <property type="entry name" value="FAD/NAD-bd_sf"/>
</dbReference>
<keyword evidence="6" id="KW-0560">Oxidoreductase</keyword>
<dbReference type="OrthoDB" id="5168853at2"/>
<dbReference type="EMBL" id="FOZX01000004">
    <property type="protein sequence ID" value="SFS75449.1"/>
    <property type="molecule type" value="Genomic_DNA"/>
</dbReference>
<organism evidence="8 9">
    <name type="scientific">Saccharopolyspora flava</name>
    <dbReference type="NCBI Taxonomy" id="95161"/>
    <lineage>
        <taxon>Bacteria</taxon>
        <taxon>Bacillati</taxon>
        <taxon>Actinomycetota</taxon>
        <taxon>Actinomycetes</taxon>
        <taxon>Pseudonocardiales</taxon>
        <taxon>Pseudonocardiaceae</taxon>
        <taxon>Saccharopolyspora</taxon>
    </lineage>
</organism>
<dbReference type="STRING" id="95161.SAMN05660874_03165"/>
<evidence type="ECO:0000256" key="5">
    <source>
        <dbReference type="ARBA" id="ARBA00022857"/>
    </source>
</evidence>
<keyword evidence="4" id="KW-0274">FAD</keyword>
<evidence type="ECO:0000256" key="1">
    <source>
        <dbReference type="ARBA" id="ARBA00001974"/>
    </source>
</evidence>
<keyword evidence="5" id="KW-0521">NADP</keyword>
<keyword evidence="3" id="KW-0285">Flavoprotein</keyword>